<accession>A0ACD5WRM5</accession>
<reference evidence="1" key="2">
    <citation type="submission" date="2025-09" db="UniProtKB">
        <authorList>
            <consortium name="EnsemblPlants"/>
        </authorList>
    </citation>
    <scope>IDENTIFICATION</scope>
</reference>
<evidence type="ECO:0000313" key="2">
    <source>
        <dbReference type="Proteomes" id="UP001732700"/>
    </source>
</evidence>
<dbReference type="Proteomes" id="UP001732700">
    <property type="component" value="Chromosome 4C"/>
</dbReference>
<organism evidence="1 2">
    <name type="scientific">Avena sativa</name>
    <name type="common">Oat</name>
    <dbReference type="NCBI Taxonomy" id="4498"/>
    <lineage>
        <taxon>Eukaryota</taxon>
        <taxon>Viridiplantae</taxon>
        <taxon>Streptophyta</taxon>
        <taxon>Embryophyta</taxon>
        <taxon>Tracheophyta</taxon>
        <taxon>Spermatophyta</taxon>
        <taxon>Magnoliopsida</taxon>
        <taxon>Liliopsida</taxon>
        <taxon>Poales</taxon>
        <taxon>Poaceae</taxon>
        <taxon>BOP clade</taxon>
        <taxon>Pooideae</taxon>
        <taxon>Poodae</taxon>
        <taxon>Poeae</taxon>
        <taxon>Poeae Chloroplast Group 1 (Aveneae type)</taxon>
        <taxon>Aveninae</taxon>
        <taxon>Avena</taxon>
    </lineage>
</organism>
<sequence>MEEEKAEKEPPSPSPPPRRRVVGEYELQEMVGKGTFAEVFRAAHLPTGARVAVKEIDRRRVDDYVRRGILQEMSILGSLSHPNILRLIDTIETGDKLFLILEYCDGGDLEAYRQTHGGPRNRLPEAIARDFTRQLAEGLKLLRGERIVHRDLKPQNLLLSTNGDAITLKIGDFGFARSLMHENLAATFCGSPYYMAPEIWRGDKYDAKADLWSVGVILFQLVTGELPFLGENRVQLREKVLTSNGLSFPPDMEADLDPDFIDLCRRLICLDPAERMPFEEFFNHKFLATARQSEIIGESHHAIDLKDTCQTVSSAVIKVKSEAVDSKVFDSWEWIEREYVLVHANMTSMEMLSSLEKPMKDFAGARSCGDDRSTSKESVQSQNRGSLCRVVGMKNHGCTPLPASREAIPMENLRGRSLDCYTRLQLLNQYIVILTELAQEKLLKGLDLEALSLELVILAIWKEVLNAYSLLVDGSDDGNFLTCEYENSLPKSGLDFTRSASIRYWAESGFIKAYDRAEKISHRLRENNDNTEMPDAMEIIFQTALVYGKCGAAKELSGSQSRSMGLYSKSIILLTFILQEATSLPLNPAFSLSPFNQQRIHRYIANLRSHLCTAQLTGQQQRSIKELTC</sequence>
<keyword evidence="2" id="KW-1185">Reference proteome</keyword>
<evidence type="ECO:0000313" key="1">
    <source>
        <dbReference type="EnsemblPlants" id="AVESA.00010b.r2.4CG1271980.1.CDS"/>
    </source>
</evidence>
<reference evidence="1" key="1">
    <citation type="submission" date="2021-05" db="EMBL/GenBank/DDBJ databases">
        <authorList>
            <person name="Scholz U."/>
            <person name="Mascher M."/>
            <person name="Fiebig A."/>
        </authorList>
    </citation>
    <scope>NUCLEOTIDE SEQUENCE [LARGE SCALE GENOMIC DNA]</scope>
</reference>
<dbReference type="EnsemblPlants" id="AVESA.00010b.r2.4CG1271980.1">
    <property type="protein sequence ID" value="AVESA.00010b.r2.4CG1271980.1.CDS"/>
    <property type="gene ID" value="AVESA.00010b.r2.4CG1271980"/>
</dbReference>
<protein>
    <submittedName>
        <fullName evidence="1">Uncharacterized protein</fullName>
    </submittedName>
</protein>
<proteinExistence type="predicted"/>
<name>A0ACD5WRM5_AVESA</name>